<feature type="domain" description="Carboxylesterase type B" evidence="5">
    <location>
        <begin position="278"/>
        <end position="437"/>
    </location>
</feature>
<feature type="domain" description="Carboxylesterase type B" evidence="5">
    <location>
        <begin position="27"/>
        <end position="276"/>
    </location>
</feature>
<dbReference type="AlphaFoldDB" id="A0A815JK59"/>
<keyword evidence="3 4" id="KW-0378">Hydrolase</keyword>
<dbReference type="EMBL" id="CAJNOE010001054">
    <property type="protein sequence ID" value="CAF1380518.1"/>
    <property type="molecule type" value="Genomic_DNA"/>
</dbReference>
<evidence type="ECO:0000259" key="5">
    <source>
        <dbReference type="Pfam" id="PF00135"/>
    </source>
</evidence>
<evidence type="ECO:0000256" key="1">
    <source>
        <dbReference type="ARBA" id="ARBA00005964"/>
    </source>
</evidence>
<feature type="signal peptide" evidence="4">
    <location>
        <begin position="1"/>
        <end position="25"/>
    </location>
</feature>
<evidence type="ECO:0000256" key="4">
    <source>
        <dbReference type="RuleBase" id="RU361235"/>
    </source>
</evidence>
<dbReference type="SUPFAM" id="SSF53474">
    <property type="entry name" value="alpha/beta-Hydrolases"/>
    <property type="match status" value="2"/>
</dbReference>
<comment type="similarity">
    <text evidence="1 4">Belongs to the type-B carboxylesterase/lipase family.</text>
</comment>
<keyword evidence="2" id="KW-0719">Serine esterase</keyword>
<dbReference type="InterPro" id="IPR050654">
    <property type="entry name" value="AChE-related_enzymes"/>
</dbReference>
<dbReference type="PANTHER" id="PTHR43918">
    <property type="entry name" value="ACETYLCHOLINESTERASE"/>
    <property type="match status" value="1"/>
</dbReference>
<dbReference type="EC" id="3.1.1.-" evidence="4"/>
<name>A0A815JK59_9BILA</name>
<gene>
    <name evidence="6" type="ORF">IZO911_LOCUS38384</name>
</gene>
<dbReference type="Pfam" id="PF00135">
    <property type="entry name" value="COesterase"/>
    <property type="match status" value="2"/>
</dbReference>
<dbReference type="GO" id="GO:0052689">
    <property type="term" value="F:carboxylic ester hydrolase activity"/>
    <property type="evidence" value="ECO:0007669"/>
    <property type="project" value="UniProtKB-KW"/>
</dbReference>
<dbReference type="PROSITE" id="PS00941">
    <property type="entry name" value="CARBOXYLESTERASE_B_2"/>
    <property type="match status" value="1"/>
</dbReference>
<dbReference type="InterPro" id="IPR029058">
    <property type="entry name" value="AB_hydrolase_fold"/>
</dbReference>
<protein>
    <recommendedName>
        <fullName evidence="4">Carboxylic ester hydrolase</fullName>
        <ecNumber evidence="4">3.1.1.-</ecNumber>
    </recommendedName>
</protein>
<evidence type="ECO:0000256" key="3">
    <source>
        <dbReference type="ARBA" id="ARBA00022801"/>
    </source>
</evidence>
<evidence type="ECO:0000256" key="2">
    <source>
        <dbReference type="ARBA" id="ARBA00022487"/>
    </source>
</evidence>
<evidence type="ECO:0000313" key="7">
    <source>
        <dbReference type="Proteomes" id="UP000663860"/>
    </source>
</evidence>
<dbReference type="Proteomes" id="UP000663860">
    <property type="component" value="Unassembled WGS sequence"/>
</dbReference>
<proteinExistence type="inferred from homology"/>
<keyword evidence="4" id="KW-0732">Signal</keyword>
<feature type="non-terminal residue" evidence="6">
    <location>
        <position position="1"/>
    </location>
</feature>
<feature type="chain" id="PRO_5033104696" description="Carboxylic ester hydrolase" evidence="4">
    <location>
        <begin position="26"/>
        <end position="439"/>
    </location>
</feature>
<dbReference type="Gene3D" id="3.40.50.1820">
    <property type="entry name" value="alpha/beta hydrolase"/>
    <property type="match status" value="2"/>
</dbReference>
<reference evidence="6" key="1">
    <citation type="submission" date="2021-02" db="EMBL/GenBank/DDBJ databases">
        <authorList>
            <person name="Nowell W R."/>
        </authorList>
    </citation>
    <scope>NUCLEOTIDE SEQUENCE</scope>
</reference>
<dbReference type="InterPro" id="IPR002018">
    <property type="entry name" value="CarbesteraseB"/>
</dbReference>
<sequence>MSRSTYAHVLQTLFLLSIFIIAISAQTLSVTVSNGTIFGSYCSSPFANVAAYLGIPFAQPPVGNLRWNAPISYNSTYSNGTLNATTFSPSCYQFGSFSTEPLPYSEDCLYLNVWAPANATKNSLLPVKVWIYGGGGYIGSSSDPLYNGCTIATNAIVVSMNYRLGPLGWLTLGAPLNFIGNYGVLDVLMALQWIQENIASFGGNNKTVLLFGQSTGGIIAHVISTLPQANDLCSSVISESGAGRPLATSEQQIANGNAFIEALGCSNSSDVSLFDFFLYLNVWAPANATKNSLLPVKVWIYGGGGYIGSSSDPLYNGCAIATNAIVVSMNYRLGPLGWLTLGAPLNFTGNYGVLDVLMALQWIQENIASFGGNNKTVLLFGQSTGGIIAHVISTLPQANGLCSSAISESGAGRPLATSEQQIANGNAFIETLGCSNSSD</sequence>
<accession>A0A815JK59</accession>
<dbReference type="InterPro" id="IPR019826">
    <property type="entry name" value="Carboxylesterase_B_AS"/>
</dbReference>
<comment type="caution">
    <text evidence="6">The sequence shown here is derived from an EMBL/GenBank/DDBJ whole genome shotgun (WGS) entry which is preliminary data.</text>
</comment>
<organism evidence="6 7">
    <name type="scientific">Adineta steineri</name>
    <dbReference type="NCBI Taxonomy" id="433720"/>
    <lineage>
        <taxon>Eukaryota</taxon>
        <taxon>Metazoa</taxon>
        <taxon>Spiralia</taxon>
        <taxon>Gnathifera</taxon>
        <taxon>Rotifera</taxon>
        <taxon>Eurotatoria</taxon>
        <taxon>Bdelloidea</taxon>
        <taxon>Adinetida</taxon>
        <taxon>Adinetidae</taxon>
        <taxon>Adineta</taxon>
    </lineage>
</organism>
<dbReference type="PANTHER" id="PTHR43918:SF4">
    <property type="entry name" value="CARBOXYLIC ESTER HYDROLASE"/>
    <property type="match status" value="1"/>
</dbReference>
<dbReference type="InterPro" id="IPR019819">
    <property type="entry name" value="Carboxylesterase_B_CS"/>
</dbReference>
<evidence type="ECO:0000313" key="6">
    <source>
        <dbReference type="EMBL" id="CAF1380518.1"/>
    </source>
</evidence>
<dbReference type="PROSITE" id="PS00122">
    <property type="entry name" value="CARBOXYLESTERASE_B_1"/>
    <property type="match status" value="2"/>
</dbReference>